<organism evidence="3 4">
    <name type="scientific">Hevea brasiliensis</name>
    <name type="common">Para rubber tree</name>
    <name type="synonym">Siphonia brasiliensis</name>
    <dbReference type="NCBI Taxonomy" id="3981"/>
    <lineage>
        <taxon>Eukaryota</taxon>
        <taxon>Viridiplantae</taxon>
        <taxon>Streptophyta</taxon>
        <taxon>Embryophyta</taxon>
        <taxon>Tracheophyta</taxon>
        <taxon>Spermatophyta</taxon>
        <taxon>Magnoliopsida</taxon>
        <taxon>eudicotyledons</taxon>
        <taxon>Gunneridae</taxon>
        <taxon>Pentapetalae</taxon>
        <taxon>rosids</taxon>
        <taxon>fabids</taxon>
        <taxon>Malpighiales</taxon>
        <taxon>Euphorbiaceae</taxon>
        <taxon>Crotonoideae</taxon>
        <taxon>Micrandreae</taxon>
        <taxon>Hevea</taxon>
    </lineage>
</organism>
<evidence type="ECO:0000313" key="3">
    <source>
        <dbReference type="EMBL" id="KAJ9178719.1"/>
    </source>
</evidence>
<evidence type="ECO:0000259" key="2">
    <source>
        <dbReference type="PROSITE" id="PS50158"/>
    </source>
</evidence>
<dbReference type="PANTHER" id="PTHR45835">
    <property type="entry name" value="YALI0A06105P"/>
    <property type="match status" value="1"/>
</dbReference>
<dbReference type="InterPro" id="IPR054722">
    <property type="entry name" value="PolX-like_BBD"/>
</dbReference>
<dbReference type="InterPro" id="IPR036397">
    <property type="entry name" value="RNaseH_sf"/>
</dbReference>
<feature type="non-terminal residue" evidence="3">
    <location>
        <position position="1"/>
    </location>
</feature>
<evidence type="ECO:0000313" key="4">
    <source>
        <dbReference type="Proteomes" id="UP001174677"/>
    </source>
</evidence>
<dbReference type="SMART" id="SM00343">
    <property type="entry name" value="ZnF_C2HC"/>
    <property type="match status" value="1"/>
</dbReference>
<dbReference type="EMBL" id="JARPOI010000006">
    <property type="protein sequence ID" value="KAJ9178719.1"/>
    <property type="molecule type" value="Genomic_DNA"/>
</dbReference>
<accession>A0ABQ9MIK3</accession>
<keyword evidence="4" id="KW-1185">Reference proteome</keyword>
<keyword evidence="1" id="KW-0862">Zinc</keyword>
<reference evidence="3" key="1">
    <citation type="journal article" date="2023" name="Plant Biotechnol. J.">
        <title>Chromosome-level wild Hevea brasiliensis genome provides new tools for genomic-assisted breeding and valuable loci to elevate rubber yield.</title>
        <authorList>
            <person name="Cheng H."/>
            <person name="Song X."/>
            <person name="Hu Y."/>
            <person name="Wu T."/>
            <person name="Yang Q."/>
            <person name="An Z."/>
            <person name="Feng S."/>
            <person name="Deng Z."/>
            <person name="Wu W."/>
            <person name="Zeng X."/>
            <person name="Tu M."/>
            <person name="Wang X."/>
            <person name="Huang H."/>
        </authorList>
    </citation>
    <scope>NUCLEOTIDE SEQUENCE</scope>
    <source>
        <strain evidence="3">MT/VB/25A 57/8</strain>
    </source>
</reference>
<dbReference type="Proteomes" id="UP001174677">
    <property type="component" value="Chromosome 6"/>
</dbReference>
<dbReference type="InterPro" id="IPR012337">
    <property type="entry name" value="RNaseH-like_sf"/>
</dbReference>
<keyword evidence="1" id="KW-0863">Zinc-finger</keyword>
<dbReference type="Gene3D" id="3.30.420.10">
    <property type="entry name" value="Ribonuclease H-like superfamily/Ribonuclease H"/>
    <property type="match status" value="1"/>
</dbReference>
<proteinExistence type="predicted"/>
<dbReference type="InterPro" id="IPR001878">
    <property type="entry name" value="Znf_CCHC"/>
</dbReference>
<evidence type="ECO:0000256" key="1">
    <source>
        <dbReference type="PROSITE-ProRule" id="PRU00047"/>
    </source>
</evidence>
<dbReference type="Pfam" id="PF22936">
    <property type="entry name" value="Pol_BBD"/>
    <property type="match status" value="1"/>
</dbReference>
<name>A0ABQ9MIK3_HEVBR</name>
<gene>
    <name evidence="3" type="ORF">P3X46_010579</name>
</gene>
<comment type="caution">
    <text evidence="3">The sequence shown here is derived from an EMBL/GenBank/DDBJ whole genome shotgun (WGS) entry which is preliminary data.</text>
</comment>
<dbReference type="PROSITE" id="PS50158">
    <property type="entry name" value="ZF_CCHC"/>
    <property type="match status" value="1"/>
</dbReference>
<dbReference type="PANTHER" id="PTHR45835:SF99">
    <property type="entry name" value="CHROMO DOMAIN-CONTAINING PROTEIN-RELATED"/>
    <property type="match status" value="1"/>
</dbReference>
<sequence>EEKVKSIKANLKVALDACKSYADLKRKEIEYGVGDKVFLKRDIADYVTKCLTCQQVKAEHQVPSGLLQPIRIPEWKWDRVTMDFVSDFPLTRKKHDAVWVMVDRLTKSAHFLPVRTDYSLEMLAELYISEIVRLHGIPLSIISDRDPREQVEEPNKAKKTIAFKVSSENSSDEDDEFDEEEFALMTRRIRKMLFQNKKFIPKRNFKKDKGESSKRDPPICFECNKLGHIRMDCPKLKKPFKKFKKKALKATWDESSDSEDEEIGDQVAQMCFMAMEESSNEVTINDDVVEFSYDELVNALKVMNDELELRKDKLNAILDFQRSPSIKYGLGYSKFAQATPSKTIFVKASSYNEPNPKVCLKSSKLESKWYLDSGCSRHITENANLFLSLEKKDGGGQVTFSDNGKVPYQKVQKDLPKNWKFKKNHPKDLIIGDTSKGVTTRSSFRNICNKLTFISQIEPKSIDETINDES</sequence>
<dbReference type="SUPFAM" id="SSF53098">
    <property type="entry name" value="Ribonuclease H-like"/>
    <property type="match status" value="1"/>
</dbReference>
<feature type="domain" description="CCHC-type" evidence="2">
    <location>
        <begin position="220"/>
        <end position="235"/>
    </location>
</feature>
<dbReference type="SUPFAM" id="SSF57756">
    <property type="entry name" value="Retrovirus zinc finger-like domains"/>
    <property type="match status" value="1"/>
</dbReference>
<keyword evidence="1" id="KW-0479">Metal-binding</keyword>
<protein>
    <recommendedName>
        <fullName evidence="2">CCHC-type domain-containing protein</fullName>
    </recommendedName>
</protein>
<dbReference type="InterPro" id="IPR036875">
    <property type="entry name" value="Znf_CCHC_sf"/>
</dbReference>